<dbReference type="Pfam" id="PF20168">
    <property type="entry name" value="PDS5"/>
    <property type="match status" value="1"/>
</dbReference>
<proteinExistence type="predicted"/>
<dbReference type="EMBL" id="NIVC01003984">
    <property type="protein sequence ID" value="PAA49077.1"/>
    <property type="molecule type" value="Genomic_DNA"/>
</dbReference>
<sequence length="1356" mass="147047">MQLSIIVADVKIATESLVALPDISNVDNEQQTLKQALRNAWSILTELNEKLAENSEPSSNNVPPSIADWKSYSQELSNILVSFFCSNSIGSRIRSDLQLLGACCLMELFKLHCPENPFVGCLNEAQSVCQSVQLIARAAHRAATGSRGGPALGYLIRNIVGTDLPLALRPYSSELALDASAACLRCLLTAEPAVGRWDWPGGPAAGLDAAAASLNRLLDEAPELIRQSSTVGLLLDSCVAMATTAESDNCLAVRFLRENIESFSKLIAAELETRIVRALRVDEDLDDGGGCDTNEAAAEAQELFAIEQLALLLPAAHRLSTTELGVPGLTARILLPRLRSQRVADRLRACRQLSRLMLVGSSDGVARRSFVEGGWKALVARFNDVAPAVRRICLSAVPKLCTFIDTFASECDASNNTTDNSSKPSKHNNIKFDFEAFDDLRQAFKLRAVDADESVRLALVAALDALPAGFETEFRTSIMAARSRDLSSRVRIRALSSLASLSVAAGPAAGGSAIGSFIEDSQLSHVNAAASALMSAYRLHPIEVERHLADLLTVASQSLGGYSPAQSRAFVLLARWRGFLAQGAATKAAGAFLQMLKSLWHVDQLSRQTLAYLESASSDKSSNSQAWLTNRMRTLATYFPIEHHSASYVQQSLLSLHKRLAKSTKGTELHRLLASDCDLETANRLRHRISISSAINSLSSDEKALATALLTRLGPCLVDRASFVALISAAEPGSLDDLQLINALIFYRPELLNCAQPLLDLLVASLDAAPVPVNQSSARAPSRILCCLRILDTSLTSTPASAEIASSPLTESIEARLVSLCQSEESLVSKAAIGCLATLTAFSSSTQKSNSPNIAWLAEAALTADWKSGASRENPIRLLDAFGHLMKSPLAERLGLLQMDRIGKFLTNELLPLIVKGVVATGAAVQDAQKSARMDLTAWTPWEKLSDNTRLRLAAIKCLTRCLAGLRLAPEEEFADSQDAANWDAVVSQSIDALHSLLLADGQPDIAIEATPSGDLSQLRLTAAGRLIGLTRHRAYQRRLTRPDLLQALLYTAACDPCPTVRRRLLLSKLHSGLARLRLPNDFLAAYAFVTEAAGGGKDSDFQRLACASLRRVVAKRRQFMAANWDQVSQDSRLFYSLLPEACLSTAVHLWAGDPDFREPSDSRLLARPLAGMRLLLRQLLASSSNVGKASLSGGSLFTWIRRLLEKIRSSRDARSPDNDAAAGRIRAVADLTFGLLVTLSSKFVDAQLPFEPQLPKKLYCFQSGGLLKANNYPEFSSLPADFRFRQPRNRQALDSGLIPASRVAVSNPDARLLASMAGRRRKSDGDNSIISSEEEEEDLQEPQVDKRPRQRRSCR</sequence>
<reference evidence="2 3" key="1">
    <citation type="submission" date="2017-06" db="EMBL/GenBank/DDBJ databases">
        <title>A platform for efficient transgenesis in Macrostomum lignano, a flatworm model organism for stem cell research.</title>
        <authorList>
            <person name="Berezikov E."/>
        </authorList>
    </citation>
    <scope>NUCLEOTIDE SEQUENCE [LARGE SCALE GENOMIC DNA]</scope>
    <source>
        <strain evidence="2">DV1</strain>
        <tissue evidence="2">Whole organism</tissue>
    </source>
</reference>
<dbReference type="STRING" id="282301.A0A267DK53"/>
<name>A0A267DK53_9PLAT</name>
<evidence type="ECO:0000256" key="1">
    <source>
        <dbReference type="SAM" id="MobiDB-lite"/>
    </source>
</evidence>
<keyword evidence="3" id="KW-1185">Reference proteome</keyword>
<dbReference type="SUPFAM" id="SSF48371">
    <property type="entry name" value="ARM repeat"/>
    <property type="match status" value="1"/>
</dbReference>
<organism evidence="2 3">
    <name type="scientific">Macrostomum lignano</name>
    <dbReference type="NCBI Taxonomy" id="282301"/>
    <lineage>
        <taxon>Eukaryota</taxon>
        <taxon>Metazoa</taxon>
        <taxon>Spiralia</taxon>
        <taxon>Lophotrochozoa</taxon>
        <taxon>Platyhelminthes</taxon>
        <taxon>Rhabditophora</taxon>
        <taxon>Macrostomorpha</taxon>
        <taxon>Macrostomida</taxon>
        <taxon>Macrostomidae</taxon>
        <taxon>Macrostomum</taxon>
    </lineage>
</organism>
<dbReference type="OrthoDB" id="200660at2759"/>
<dbReference type="Proteomes" id="UP000215902">
    <property type="component" value="Unassembled WGS sequence"/>
</dbReference>
<dbReference type="InterPro" id="IPR016024">
    <property type="entry name" value="ARM-type_fold"/>
</dbReference>
<feature type="region of interest" description="Disordered" evidence="1">
    <location>
        <begin position="1317"/>
        <end position="1356"/>
    </location>
</feature>
<evidence type="ECO:0000313" key="2">
    <source>
        <dbReference type="EMBL" id="PAA49077.1"/>
    </source>
</evidence>
<comment type="caution">
    <text evidence="2">The sequence shown here is derived from an EMBL/GenBank/DDBJ whole genome shotgun (WGS) entry which is preliminary data.</text>
</comment>
<evidence type="ECO:0008006" key="4">
    <source>
        <dbReference type="Google" id="ProtNLM"/>
    </source>
</evidence>
<protein>
    <recommendedName>
        <fullName evidence="4">Sister chromatid cohesion protein</fullName>
    </recommendedName>
</protein>
<evidence type="ECO:0000313" key="3">
    <source>
        <dbReference type="Proteomes" id="UP000215902"/>
    </source>
</evidence>
<gene>
    <name evidence="2" type="ORF">BOX15_Mlig002119g3</name>
</gene>
<accession>A0A267DK53</accession>